<proteinExistence type="inferred from homology"/>
<evidence type="ECO:0000256" key="5">
    <source>
        <dbReference type="ARBA" id="ARBA00022695"/>
    </source>
</evidence>
<evidence type="ECO:0000256" key="10">
    <source>
        <dbReference type="ARBA" id="ARBA00024221"/>
    </source>
</evidence>
<evidence type="ECO:0000256" key="1">
    <source>
        <dbReference type="ARBA" id="ARBA00005189"/>
    </source>
</evidence>
<dbReference type="AlphaFoldDB" id="A0AAD9IEL2"/>
<name>A0AAD9IEL2_PROWI</name>
<feature type="domain" description="Cytidyltransferase-like" evidence="12">
    <location>
        <begin position="62"/>
        <end position="191"/>
    </location>
</feature>
<dbReference type="GO" id="GO:0005737">
    <property type="term" value="C:cytoplasm"/>
    <property type="evidence" value="ECO:0007669"/>
    <property type="project" value="TreeGrafter"/>
</dbReference>
<dbReference type="Gene3D" id="3.40.50.620">
    <property type="entry name" value="HUPs"/>
    <property type="match status" value="2"/>
</dbReference>
<dbReference type="Pfam" id="PF01467">
    <property type="entry name" value="CTP_transf_like"/>
    <property type="match status" value="2"/>
</dbReference>
<keyword evidence="4" id="KW-0808">Transferase</keyword>
<evidence type="ECO:0000256" key="3">
    <source>
        <dbReference type="ARBA" id="ARBA00022516"/>
    </source>
</evidence>
<evidence type="ECO:0000256" key="9">
    <source>
        <dbReference type="ARBA" id="ARBA00024191"/>
    </source>
</evidence>
<comment type="pathway">
    <text evidence="1">Lipid metabolism.</text>
</comment>
<keyword evidence="5" id="KW-0548">Nucleotidyltransferase</keyword>
<dbReference type="CDD" id="cd02173">
    <property type="entry name" value="ECT"/>
    <property type="match status" value="1"/>
</dbReference>
<keyword evidence="7" id="KW-0594">Phospholipid biosynthesis</keyword>
<reference evidence="13" key="1">
    <citation type="submission" date="2021-01" db="EMBL/GenBank/DDBJ databases">
        <authorList>
            <person name="Eckstrom K.M.E."/>
        </authorList>
    </citation>
    <scope>NUCLEOTIDE SEQUENCE</scope>
    <source>
        <strain evidence="13">UVCC 0001</strain>
    </source>
</reference>
<accession>A0AAD9IEL2</accession>
<comment type="similarity">
    <text evidence="2">Belongs to the cytidylyltransferase family.</text>
</comment>
<evidence type="ECO:0000259" key="12">
    <source>
        <dbReference type="Pfam" id="PF01467"/>
    </source>
</evidence>
<comment type="caution">
    <text evidence="13">The sequence shown here is derived from an EMBL/GenBank/DDBJ whole genome shotgun (WGS) entry which is preliminary data.</text>
</comment>
<keyword evidence="3" id="KW-0444">Lipid biosynthesis</keyword>
<gene>
    <name evidence="13" type="ORF">QBZ16_005124</name>
</gene>
<organism evidence="13 14">
    <name type="scientific">Prototheca wickerhamii</name>
    <dbReference type="NCBI Taxonomy" id="3111"/>
    <lineage>
        <taxon>Eukaryota</taxon>
        <taxon>Viridiplantae</taxon>
        <taxon>Chlorophyta</taxon>
        <taxon>core chlorophytes</taxon>
        <taxon>Trebouxiophyceae</taxon>
        <taxon>Chlorellales</taxon>
        <taxon>Chlorellaceae</taxon>
        <taxon>Prototheca</taxon>
    </lineage>
</organism>
<dbReference type="EC" id="2.7.7.14" evidence="10"/>
<protein>
    <recommendedName>
        <fullName evidence="10">ethanolamine-phosphate cytidylyltransferase</fullName>
        <ecNumber evidence="10">2.7.7.14</ecNumber>
    </recommendedName>
    <alternativeName>
        <fullName evidence="11">CTP:phosphoethanolamine cytidylyltransferase</fullName>
    </alternativeName>
</protein>
<evidence type="ECO:0000256" key="11">
    <source>
        <dbReference type="ARBA" id="ARBA00031473"/>
    </source>
</evidence>
<evidence type="ECO:0000256" key="8">
    <source>
        <dbReference type="ARBA" id="ARBA00023264"/>
    </source>
</evidence>
<dbReference type="CDD" id="cd02174">
    <property type="entry name" value="CCT"/>
    <property type="match status" value="1"/>
</dbReference>
<comment type="pathway">
    <text evidence="9">Phospholipid metabolism; phosphatidylethanolamine biosynthesis; phosphatidylethanolamine from ethanolamine: step 2/3.</text>
</comment>
<dbReference type="PANTHER" id="PTHR45780:SF2">
    <property type="entry name" value="ETHANOLAMINE-PHOSPHATE CYTIDYLYLTRANSFERASE"/>
    <property type="match status" value="1"/>
</dbReference>
<dbReference type="PANTHER" id="PTHR45780">
    <property type="entry name" value="ETHANOLAMINE-PHOSPHATE CYTIDYLYLTRANSFERASE"/>
    <property type="match status" value="1"/>
</dbReference>
<dbReference type="EMBL" id="JASFZW010000008">
    <property type="protein sequence ID" value="KAK2076896.1"/>
    <property type="molecule type" value="Genomic_DNA"/>
</dbReference>
<evidence type="ECO:0000256" key="2">
    <source>
        <dbReference type="ARBA" id="ARBA00010101"/>
    </source>
</evidence>
<evidence type="ECO:0000313" key="13">
    <source>
        <dbReference type="EMBL" id="KAK2076896.1"/>
    </source>
</evidence>
<evidence type="ECO:0000313" key="14">
    <source>
        <dbReference type="Proteomes" id="UP001255856"/>
    </source>
</evidence>
<evidence type="ECO:0000256" key="4">
    <source>
        <dbReference type="ARBA" id="ARBA00022679"/>
    </source>
</evidence>
<dbReference type="InterPro" id="IPR014729">
    <property type="entry name" value="Rossmann-like_a/b/a_fold"/>
</dbReference>
<sequence>MWPASEYRGAPGSQERLLYYACAAAGLTAASTAVWWLTKESYYSYVPIKVRGARRRRPIRVYMDGCFDLMHYGHANALRQAKALGDQLVVGLIPDSEIRRCKGPPILNEAERLKLVESVKWVDEVITGVPYDLTPEFLEELLVKHKIDYVIHGDDPCLMPDGSDAYAHVKRMGRFRMIKRTEGVSTTDIVGRMLMCSRVSMPGSHEQQELLTREFSRGREDPVVADGDGEPELAASPKERNVTVSRFMPTSRRIVQFSSGRVPKPGARIVYIDGSFDLFHVGHIDILKKARTLGDFLLVGVHTDEDVGERRGAFQPIMNLHERALSVLACRYADEVIIGAPQIITEDLLTTFNINQVVRGSVHESGDGGSEAARYAVPKEKGLYERLDSPSDVTSATVIRRIVENRAQFEAKHAKKAASEAAYYSSAKQYVHEV</sequence>
<keyword evidence="8" id="KW-1208">Phospholipid metabolism</keyword>
<keyword evidence="6" id="KW-0443">Lipid metabolism</keyword>
<dbReference type="SUPFAM" id="SSF52374">
    <property type="entry name" value="Nucleotidylyl transferase"/>
    <property type="match status" value="2"/>
</dbReference>
<dbReference type="InterPro" id="IPR004821">
    <property type="entry name" value="Cyt_trans-like"/>
</dbReference>
<dbReference type="GO" id="GO:0004306">
    <property type="term" value="F:ethanolamine-phosphate cytidylyltransferase activity"/>
    <property type="evidence" value="ECO:0007669"/>
    <property type="project" value="UniProtKB-EC"/>
</dbReference>
<dbReference type="GO" id="GO:0006646">
    <property type="term" value="P:phosphatidylethanolamine biosynthetic process"/>
    <property type="evidence" value="ECO:0007669"/>
    <property type="project" value="InterPro"/>
</dbReference>
<keyword evidence="14" id="KW-1185">Reference proteome</keyword>
<dbReference type="Proteomes" id="UP001255856">
    <property type="component" value="Unassembled WGS sequence"/>
</dbReference>
<evidence type="ECO:0000256" key="6">
    <source>
        <dbReference type="ARBA" id="ARBA00023098"/>
    </source>
</evidence>
<evidence type="ECO:0000256" key="7">
    <source>
        <dbReference type="ARBA" id="ARBA00023209"/>
    </source>
</evidence>
<dbReference type="InterPro" id="IPR041723">
    <property type="entry name" value="CCT"/>
</dbReference>
<dbReference type="NCBIfam" id="TIGR00125">
    <property type="entry name" value="cyt_tran_rel"/>
    <property type="match status" value="2"/>
</dbReference>
<dbReference type="InterPro" id="IPR044608">
    <property type="entry name" value="Ect1/PCYT2"/>
</dbReference>
<feature type="domain" description="Cytidyltransferase-like" evidence="12">
    <location>
        <begin position="271"/>
        <end position="361"/>
    </location>
</feature>